<dbReference type="InterPro" id="IPR036956">
    <property type="entry name" value="Impact_N_sf"/>
</dbReference>
<keyword evidence="5" id="KW-1185">Reference proteome</keyword>
<dbReference type="InterPro" id="IPR001498">
    <property type="entry name" value="Impact_N"/>
</dbReference>
<reference evidence="4 5" key="1">
    <citation type="submission" date="2018-04" db="EMBL/GenBank/DDBJ databases">
        <title>Denitrifier Microvirgula.</title>
        <authorList>
            <person name="Anderson E."/>
            <person name="Jang J."/>
            <person name="Ishii S."/>
        </authorList>
    </citation>
    <scope>NUCLEOTIDE SEQUENCE [LARGE SCALE GENOMIC DNA]</scope>
    <source>
        <strain evidence="4 5">BE2.4</strain>
    </source>
</reference>
<feature type="domain" description="UPF0029" evidence="3">
    <location>
        <begin position="133"/>
        <end position="188"/>
    </location>
</feature>
<proteinExistence type="inferred from homology"/>
<evidence type="ECO:0000256" key="1">
    <source>
        <dbReference type="ARBA" id="ARBA00007665"/>
    </source>
</evidence>
<dbReference type="RefSeq" id="WP_028498896.1">
    <property type="nucleotide sequence ID" value="NZ_CALFSO010000133.1"/>
</dbReference>
<dbReference type="Pfam" id="PF09186">
    <property type="entry name" value="DUF1949"/>
    <property type="match status" value="1"/>
</dbReference>
<gene>
    <name evidence="4" type="ORF">DAI18_13575</name>
</gene>
<dbReference type="SUPFAM" id="SSF54211">
    <property type="entry name" value="Ribosomal protein S5 domain 2-like"/>
    <property type="match status" value="1"/>
</dbReference>
<dbReference type="Proteomes" id="UP000244173">
    <property type="component" value="Chromosome"/>
</dbReference>
<dbReference type="InterPro" id="IPR023582">
    <property type="entry name" value="Impact"/>
</dbReference>
<dbReference type="EMBL" id="CP028519">
    <property type="protein sequence ID" value="AVY94956.1"/>
    <property type="molecule type" value="Genomic_DNA"/>
</dbReference>
<feature type="domain" description="Impact N-terminal" evidence="2">
    <location>
        <begin position="15"/>
        <end position="117"/>
    </location>
</feature>
<dbReference type="AlphaFoldDB" id="A0A2S0PC68"/>
<dbReference type="SUPFAM" id="SSF54980">
    <property type="entry name" value="EF-G C-terminal domain-like"/>
    <property type="match status" value="1"/>
</dbReference>
<dbReference type="GO" id="GO:0006446">
    <property type="term" value="P:regulation of translational initiation"/>
    <property type="evidence" value="ECO:0007669"/>
    <property type="project" value="TreeGrafter"/>
</dbReference>
<evidence type="ECO:0000259" key="2">
    <source>
        <dbReference type="Pfam" id="PF01205"/>
    </source>
</evidence>
<dbReference type="Gene3D" id="3.30.70.240">
    <property type="match status" value="1"/>
</dbReference>
<dbReference type="GO" id="GO:0017111">
    <property type="term" value="F:ribonucleoside triphosphate phosphatase activity"/>
    <property type="evidence" value="ECO:0007669"/>
    <property type="project" value="UniProtKB-ARBA"/>
</dbReference>
<dbReference type="Pfam" id="PF01205">
    <property type="entry name" value="Impact_N"/>
    <property type="match status" value="1"/>
</dbReference>
<dbReference type="STRING" id="1122240.GCA_000620105_01570"/>
<name>A0A2S0PC68_9NEIS</name>
<dbReference type="PANTHER" id="PTHR16301">
    <property type="entry name" value="IMPACT-RELATED"/>
    <property type="match status" value="1"/>
</dbReference>
<evidence type="ECO:0000259" key="3">
    <source>
        <dbReference type="Pfam" id="PF09186"/>
    </source>
</evidence>
<accession>A0A2S0PC68</accession>
<sequence>MLMLSAAVEAVLEVRKSRFHARVAPVADRAAALAEVAAMRARFPAASHCCWALLAGGEAGMSDDGEPSGTAGKPILNVLMHKDIGNAVAIVARDFGGVKLGAGGLVRAYGKAVSDALATAGLVAPVAMSALWLELAFALESRVRHVCQQYGAALLQAEPGTQLRLAVSVPATAEAAFCRALTDATQGRIVIRHETPVADQ</sequence>
<dbReference type="OrthoDB" id="9813771at2"/>
<dbReference type="InterPro" id="IPR035647">
    <property type="entry name" value="EFG_III/V"/>
</dbReference>
<dbReference type="PANTHER" id="PTHR16301:SF20">
    <property type="entry name" value="IMPACT FAMILY MEMBER YIGZ"/>
    <property type="match status" value="1"/>
</dbReference>
<comment type="similarity">
    <text evidence="1">Belongs to the IMPACT family.</text>
</comment>
<protein>
    <submittedName>
        <fullName evidence="4">DUF1949 domain-containing protein</fullName>
    </submittedName>
</protein>
<dbReference type="Gene3D" id="3.30.230.30">
    <property type="entry name" value="Impact, N-terminal domain"/>
    <property type="match status" value="1"/>
</dbReference>
<dbReference type="GO" id="GO:0005737">
    <property type="term" value="C:cytoplasm"/>
    <property type="evidence" value="ECO:0007669"/>
    <property type="project" value="TreeGrafter"/>
</dbReference>
<evidence type="ECO:0000313" key="5">
    <source>
        <dbReference type="Proteomes" id="UP000244173"/>
    </source>
</evidence>
<dbReference type="InterPro" id="IPR015269">
    <property type="entry name" value="UPF0029_Impact_C"/>
</dbReference>
<evidence type="ECO:0000313" key="4">
    <source>
        <dbReference type="EMBL" id="AVY94956.1"/>
    </source>
</evidence>
<dbReference type="InterPro" id="IPR020568">
    <property type="entry name" value="Ribosomal_Su5_D2-typ_SF"/>
</dbReference>
<organism evidence="4 5">
    <name type="scientific">Microvirgula aerodenitrificans</name>
    <dbReference type="NCBI Taxonomy" id="57480"/>
    <lineage>
        <taxon>Bacteria</taxon>
        <taxon>Pseudomonadati</taxon>
        <taxon>Pseudomonadota</taxon>
        <taxon>Betaproteobacteria</taxon>
        <taxon>Neisseriales</taxon>
        <taxon>Aquaspirillaceae</taxon>
        <taxon>Microvirgula</taxon>
    </lineage>
</organism>
<dbReference type="KEGG" id="maer:DAI18_13575"/>
<dbReference type="GO" id="GO:0032561">
    <property type="term" value="F:guanyl ribonucleotide binding"/>
    <property type="evidence" value="ECO:0007669"/>
    <property type="project" value="UniProtKB-ARBA"/>
</dbReference>